<dbReference type="CDD" id="cd00667">
    <property type="entry name" value="ring_hydroxylating_dioxygenases_beta"/>
    <property type="match status" value="1"/>
</dbReference>
<dbReference type="PANTHER" id="PTHR41534">
    <property type="entry name" value="BLR3401 PROTEIN"/>
    <property type="match status" value="1"/>
</dbReference>
<dbReference type="PANTHER" id="PTHR41534:SF2">
    <property type="entry name" value="3-PHENYLPROPIONATE_CINNAMIC ACID DIOXYGENASE SUBUNIT BETA"/>
    <property type="match status" value="1"/>
</dbReference>
<evidence type="ECO:0000256" key="1">
    <source>
        <dbReference type="ARBA" id="ARBA00023002"/>
    </source>
</evidence>
<reference evidence="2" key="1">
    <citation type="submission" date="2018-05" db="EMBL/GenBank/DDBJ databases">
        <authorList>
            <person name="Lanie J.A."/>
            <person name="Ng W.-L."/>
            <person name="Kazmierczak K.M."/>
            <person name="Andrzejewski T.M."/>
            <person name="Davidsen T.M."/>
            <person name="Wayne K.J."/>
            <person name="Tettelin H."/>
            <person name="Glass J.I."/>
            <person name="Rusch D."/>
            <person name="Podicherti R."/>
            <person name="Tsui H.-C.T."/>
            <person name="Winkler M.E."/>
        </authorList>
    </citation>
    <scope>NUCLEOTIDE SEQUENCE</scope>
</reference>
<dbReference type="InterPro" id="IPR032710">
    <property type="entry name" value="NTF2-like_dom_sf"/>
</dbReference>
<dbReference type="GO" id="GO:0016491">
    <property type="term" value="F:oxidoreductase activity"/>
    <property type="evidence" value="ECO:0007669"/>
    <property type="project" value="UniProtKB-KW"/>
</dbReference>
<keyword evidence="1" id="KW-0560">Oxidoreductase</keyword>
<dbReference type="EMBL" id="UINC01087065">
    <property type="protein sequence ID" value="SVC36098.1"/>
    <property type="molecule type" value="Genomic_DNA"/>
</dbReference>
<evidence type="ECO:0008006" key="3">
    <source>
        <dbReference type="Google" id="ProtNLM"/>
    </source>
</evidence>
<name>A0A382LH36_9ZZZZ</name>
<dbReference type="GO" id="GO:0019380">
    <property type="term" value="P:3-phenylpropionate catabolic process"/>
    <property type="evidence" value="ECO:0007669"/>
    <property type="project" value="TreeGrafter"/>
</dbReference>
<dbReference type="Gene3D" id="3.10.450.50">
    <property type="match status" value="1"/>
</dbReference>
<dbReference type="InterPro" id="IPR000391">
    <property type="entry name" value="Rng_hydr_dOase-bsu"/>
</dbReference>
<dbReference type="Pfam" id="PF00866">
    <property type="entry name" value="Ring_hydroxyl_B"/>
    <property type="match status" value="1"/>
</dbReference>
<protein>
    <recommendedName>
        <fullName evidence="3">SnoaL-like domain-containing protein</fullName>
    </recommendedName>
</protein>
<feature type="non-terminal residue" evidence="2">
    <location>
        <position position="1"/>
    </location>
</feature>
<dbReference type="SUPFAM" id="SSF54427">
    <property type="entry name" value="NTF2-like"/>
    <property type="match status" value="1"/>
</dbReference>
<gene>
    <name evidence="2" type="ORF">METZ01_LOCUS288952</name>
</gene>
<organism evidence="2">
    <name type="scientific">marine metagenome</name>
    <dbReference type="NCBI Taxonomy" id="408172"/>
    <lineage>
        <taxon>unclassified sequences</taxon>
        <taxon>metagenomes</taxon>
        <taxon>ecological metagenomes</taxon>
    </lineage>
</organism>
<dbReference type="AlphaFoldDB" id="A0A382LH36"/>
<evidence type="ECO:0000313" key="2">
    <source>
        <dbReference type="EMBL" id="SVC36098.1"/>
    </source>
</evidence>
<proteinExistence type="predicted"/>
<sequence>VRLLSERRYEEWLDLFSDDARYWMPARETIYGQPDVLYGEGEMALFDDDKEFLAARVKRLRSSLAHAEQPPSRLRYFISNVEIDELGGGNVNVRCNLLVYQSRLERTEVSYVARREDRLYEANPSWRIASRKIILDQTLVPRTLSIFL</sequence>
<accession>A0A382LH36</accession>